<proteinExistence type="predicted"/>
<feature type="domain" description="CHK kinase-like" evidence="1">
    <location>
        <begin position="134"/>
        <end position="329"/>
    </location>
</feature>
<gene>
    <name evidence="2" type="primary">Dyak\GE13007</name>
    <name evidence="2" type="synonym">dyak_GLEANR_13257</name>
    <name evidence="2" type="synonym">GE13007</name>
    <name evidence="2" type="ORF">Dyak_GE13007</name>
</gene>
<evidence type="ECO:0000313" key="3">
    <source>
        <dbReference type="Proteomes" id="UP000002282"/>
    </source>
</evidence>
<dbReference type="HOGENOM" id="CLU_010718_3_0_1"/>
<dbReference type="KEGG" id="dya:Dyak_GE13007"/>
<name>B4P705_DROYA</name>
<dbReference type="Proteomes" id="UP000002282">
    <property type="component" value="Chromosome 2R"/>
</dbReference>
<organism evidence="2 3">
    <name type="scientific">Drosophila yakuba</name>
    <name type="common">Fruit fly</name>
    <dbReference type="NCBI Taxonomy" id="7245"/>
    <lineage>
        <taxon>Eukaryota</taxon>
        <taxon>Metazoa</taxon>
        <taxon>Ecdysozoa</taxon>
        <taxon>Arthropoda</taxon>
        <taxon>Hexapoda</taxon>
        <taxon>Insecta</taxon>
        <taxon>Pterygota</taxon>
        <taxon>Neoptera</taxon>
        <taxon>Endopterygota</taxon>
        <taxon>Diptera</taxon>
        <taxon>Brachycera</taxon>
        <taxon>Muscomorpha</taxon>
        <taxon>Ephydroidea</taxon>
        <taxon>Drosophilidae</taxon>
        <taxon>Drosophila</taxon>
        <taxon>Sophophora</taxon>
    </lineage>
</organism>
<protein>
    <recommendedName>
        <fullName evidence="1">CHK kinase-like domain-containing protein</fullName>
    </recommendedName>
</protein>
<keyword evidence="3" id="KW-1185">Reference proteome</keyword>
<dbReference type="Gene3D" id="3.90.1200.10">
    <property type="match status" value="1"/>
</dbReference>
<dbReference type="InterPro" id="IPR011009">
    <property type="entry name" value="Kinase-like_dom_sf"/>
</dbReference>
<reference evidence="2 3" key="2">
    <citation type="journal article" date="2007" name="PLoS Biol.">
        <title>Principles of genome evolution in the Drosophila melanogaster species group.</title>
        <authorList>
            <person name="Ranz J.M."/>
            <person name="Maurin D."/>
            <person name="Chan Y.S."/>
            <person name="von Grotthuss M."/>
            <person name="Hillier L.W."/>
            <person name="Roote J."/>
            <person name="Ashburner M."/>
            <person name="Bergman C.M."/>
        </authorList>
    </citation>
    <scope>NUCLEOTIDE SEQUENCE [LARGE SCALE GENOMIC DNA]</scope>
    <source>
        <strain evidence="3">Tai18E2 / Tucson 14021-0261.01</strain>
    </source>
</reference>
<sequence length="426" mass="49640">MSKEPHSTVFTRKSRTELFTLEECNKILANLLADKNKQGVLINFDIVPATEHTGFLGEYFHLYLRYLSEDRKDVQTSRLFVKSVIFQNASMEFYMEKMGLIEKEIKLYDLLNELKKFSNHVWSAKCYFTREDLFVMQNVEDMGYVALPSGTHFLNEDQMGPILKSLATLHASSIAYEKQKGKTIGVEFRKWLNEVSVKPEVEWYTTGLRAVLAVAATHPDVLDNPEAQEFIAKGLPRCLDQVYWMVNPSPVHRNVFVHRDAWNANVFYHKEKPYEERSVLVDFQLCRYSPPAMDFHLVTYLNLEPSSRKKMIGSLIETYYDAFAEECREMGIDPNQEQLSKQEFEQSLKDFSLFGVTYNCIAATVLRLPENYLKTLKDKLPEDFHRFSNVDRNADVLRLMKDHPEFANYMYECVGDLLALTYHKLN</sequence>
<dbReference type="AlphaFoldDB" id="B4P705"/>
<dbReference type="SUPFAM" id="SSF56112">
    <property type="entry name" value="Protein kinase-like (PK-like)"/>
    <property type="match status" value="1"/>
</dbReference>
<evidence type="ECO:0000259" key="1">
    <source>
        <dbReference type="SMART" id="SM00587"/>
    </source>
</evidence>
<dbReference type="Pfam" id="PF02958">
    <property type="entry name" value="EcKL"/>
    <property type="match status" value="1"/>
</dbReference>
<dbReference type="SMART" id="SM00587">
    <property type="entry name" value="CHK"/>
    <property type="match status" value="1"/>
</dbReference>
<dbReference type="OrthoDB" id="6334212at2759"/>
<dbReference type="PANTHER" id="PTHR11012">
    <property type="entry name" value="PROTEIN KINASE-LIKE DOMAIN-CONTAINING"/>
    <property type="match status" value="1"/>
</dbReference>
<evidence type="ECO:0000313" key="2">
    <source>
        <dbReference type="EMBL" id="EDW89974.2"/>
    </source>
</evidence>
<dbReference type="eggNOG" id="ENOG502SF49">
    <property type="taxonomic scope" value="Eukaryota"/>
</dbReference>
<dbReference type="GO" id="GO:0016740">
    <property type="term" value="F:transferase activity"/>
    <property type="evidence" value="ECO:0007669"/>
    <property type="project" value="UniProtKB-KW"/>
</dbReference>
<keyword evidence="2" id="KW-0808">Transferase</keyword>
<dbReference type="InterPro" id="IPR015897">
    <property type="entry name" value="CHK_kinase-like"/>
</dbReference>
<reference evidence="2 3" key="1">
    <citation type="journal article" date="2007" name="Nature">
        <title>Evolution of genes and genomes on the Drosophila phylogeny.</title>
        <authorList>
            <consortium name="Drosophila 12 Genomes Consortium"/>
            <person name="Clark A.G."/>
            <person name="Eisen M.B."/>
            <person name="Smith D.R."/>
            <person name="Bergman C.M."/>
            <person name="Oliver B."/>
            <person name="Markow T.A."/>
            <person name="Kaufman T.C."/>
            <person name="Kellis M."/>
            <person name="Gelbart W."/>
            <person name="Iyer V.N."/>
            <person name="Pollard D.A."/>
            <person name="Sackton T.B."/>
            <person name="Larracuente A.M."/>
            <person name="Singh N.D."/>
            <person name="Abad J.P."/>
            <person name="Abt D.N."/>
            <person name="Adryan B."/>
            <person name="Aguade M."/>
            <person name="Akashi H."/>
            <person name="Anderson W.W."/>
            <person name="Aquadro C.F."/>
            <person name="Ardell D.H."/>
            <person name="Arguello R."/>
            <person name="Artieri C.G."/>
            <person name="Barbash D.A."/>
            <person name="Barker D."/>
            <person name="Barsanti P."/>
            <person name="Batterham P."/>
            <person name="Batzoglou S."/>
            <person name="Begun D."/>
            <person name="Bhutkar A."/>
            <person name="Blanco E."/>
            <person name="Bosak S.A."/>
            <person name="Bradley R.K."/>
            <person name="Brand A.D."/>
            <person name="Brent M.R."/>
            <person name="Brooks A.N."/>
            <person name="Brown R.H."/>
            <person name="Butlin R.K."/>
            <person name="Caggese C."/>
            <person name="Calvi B.R."/>
            <person name="Bernardo de Carvalho A."/>
            <person name="Caspi A."/>
            <person name="Castrezana S."/>
            <person name="Celniker S.E."/>
            <person name="Chang J.L."/>
            <person name="Chapple C."/>
            <person name="Chatterji S."/>
            <person name="Chinwalla A."/>
            <person name="Civetta A."/>
            <person name="Clifton S.W."/>
            <person name="Comeron J.M."/>
            <person name="Costello J.C."/>
            <person name="Coyne J.A."/>
            <person name="Daub J."/>
            <person name="David R.G."/>
            <person name="Delcher A.L."/>
            <person name="Delehaunty K."/>
            <person name="Do C.B."/>
            <person name="Ebling H."/>
            <person name="Edwards K."/>
            <person name="Eickbush T."/>
            <person name="Evans J.D."/>
            <person name="Filipski A."/>
            <person name="Findeiss S."/>
            <person name="Freyhult E."/>
            <person name="Fulton L."/>
            <person name="Fulton R."/>
            <person name="Garcia A.C."/>
            <person name="Gardiner A."/>
            <person name="Garfield D.A."/>
            <person name="Garvin B.E."/>
            <person name="Gibson G."/>
            <person name="Gilbert D."/>
            <person name="Gnerre S."/>
            <person name="Godfrey J."/>
            <person name="Good R."/>
            <person name="Gotea V."/>
            <person name="Gravely B."/>
            <person name="Greenberg A.J."/>
            <person name="Griffiths-Jones S."/>
            <person name="Gross S."/>
            <person name="Guigo R."/>
            <person name="Gustafson E.A."/>
            <person name="Haerty W."/>
            <person name="Hahn M.W."/>
            <person name="Halligan D.L."/>
            <person name="Halpern A.L."/>
            <person name="Halter G.M."/>
            <person name="Han M.V."/>
            <person name="Heger A."/>
            <person name="Hillier L."/>
            <person name="Hinrichs A.S."/>
            <person name="Holmes I."/>
            <person name="Hoskins R.A."/>
            <person name="Hubisz M.J."/>
            <person name="Hultmark D."/>
            <person name="Huntley M.A."/>
            <person name="Jaffe D.B."/>
            <person name="Jagadeeshan S."/>
            <person name="Jeck W.R."/>
            <person name="Johnson J."/>
            <person name="Jones C.D."/>
            <person name="Jordan W.C."/>
            <person name="Karpen G.H."/>
            <person name="Kataoka E."/>
            <person name="Keightley P.D."/>
            <person name="Kheradpour P."/>
            <person name="Kirkness E.F."/>
            <person name="Koerich L.B."/>
            <person name="Kristiansen K."/>
            <person name="Kudrna D."/>
            <person name="Kulathinal R.J."/>
            <person name="Kumar S."/>
            <person name="Kwok R."/>
            <person name="Lander E."/>
            <person name="Langley C.H."/>
            <person name="Lapoint R."/>
            <person name="Lazzaro B.P."/>
            <person name="Lee S.J."/>
            <person name="Levesque L."/>
            <person name="Li R."/>
            <person name="Lin C.F."/>
            <person name="Lin M.F."/>
            <person name="Lindblad-Toh K."/>
            <person name="Llopart A."/>
            <person name="Long M."/>
            <person name="Low L."/>
            <person name="Lozovsky E."/>
            <person name="Lu J."/>
            <person name="Luo M."/>
            <person name="Machado C.A."/>
            <person name="Makalowski W."/>
            <person name="Marzo M."/>
            <person name="Matsuda M."/>
            <person name="Matzkin L."/>
            <person name="McAllister B."/>
            <person name="McBride C.S."/>
            <person name="McKernan B."/>
            <person name="McKernan K."/>
            <person name="Mendez-Lago M."/>
            <person name="Minx P."/>
            <person name="Mollenhauer M.U."/>
            <person name="Montooth K."/>
            <person name="Mount S.M."/>
            <person name="Mu X."/>
            <person name="Myers E."/>
            <person name="Negre B."/>
            <person name="Newfeld S."/>
            <person name="Nielsen R."/>
            <person name="Noor M.A."/>
            <person name="O'Grady P."/>
            <person name="Pachter L."/>
            <person name="Papaceit M."/>
            <person name="Parisi M.J."/>
            <person name="Parisi M."/>
            <person name="Parts L."/>
            <person name="Pedersen J.S."/>
            <person name="Pesole G."/>
            <person name="Phillippy A.M."/>
            <person name="Ponting C.P."/>
            <person name="Pop M."/>
            <person name="Porcelli D."/>
            <person name="Powell J.R."/>
            <person name="Prohaska S."/>
            <person name="Pruitt K."/>
            <person name="Puig M."/>
            <person name="Quesneville H."/>
            <person name="Ram K.R."/>
            <person name="Rand D."/>
            <person name="Rasmussen M.D."/>
            <person name="Reed L.K."/>
            <person name="Reenan R."/>
            <person name="Reily A."/>
            <person name="Remington K.A."/>
            <person name="Rieger T.T."/>
            <person name="Ritchie M.G."/>
            <person name="Robin C."/>
            <person name="Rogers Y.H."/>
            <person name="Rohde C."/>
            <person name="Rozas J."/>
            <person name="Rubenfield M.J."/>
            <person name="Ruiz A."/>
            <person name="Russo S."/>
            <person name="Salzberg S.L."/>
            <person name="Sanchez-Gracia A."/>
            <person name="Saranga D.J."/>
            <person name="Sato H."/>
            <person name="Schaeffer S.W."/>
            <person name="Schatz M.C."/>
            <person name="Schlenke T."/>
            <person name="Schwartz R."/>
            <person name="Segarra C."/>
            <person name="Singh R.S."/>
            <person name="Sirot L."/>
            <person name="Sirota M."/>
            <person name="Sisneros N.B."/>
            <person name="Smith C.D."/>
            <person name="Smith T.F."/>
            <person name="Spieth J."/>
            <person name="Stage D.E."/>
            <person name="Stark A."/>
            <person name="Stephan W."/>
            <person name="Strausberg R.L."/>
            <person name="Strempel S."/>
            <person name="Sturgill D."/>
            <person name="Sutton G."/>
            <person name="Sutton G.G."/>
            <person name="Tao W."/>
            <person name="Teichmann S."/>
            <person name="Tobari Y.N."/>
            <person name="Tomimura Y."/>
            <person name="Tsolas J.M."/>
            <person name="Valente V.L."/>
            <person name="Venter E."/>
            <person name="Venter J.C."/>
            <person name="Vicario S."/>
            <person name="Vieira F.G."/>
            <person name="Vilella A.J."/>
            <person name="Villasante A."/>
            <person name="Walenz B."/>
            <person name="Wang J."/>
            <person name="Wasserman M."/>
            <person name="Watts T."/>
            <person name="Wilson D."/>
            <person name="Wilson R.K."/>
            <person name="Wing R.A."/>
            <person name="Wolfner M.F."/>
            <person name="Wong A."/>
            <person name="Wong G.K."/>
            <person name="Wu C.I."/>
            <person name="Wu G."/>
            <person name="Yamamoto D."/>
            <person name="Yang H.P."/>
            <person name="Yang S.P."/>
            <person name="Yorke J.A."/>
            <person name="Yoshida K."/>
            <person name="Zdobnov E."/>
            <person name="Zhang P."/>
            <person name="Zhang Y."/>
            <person name="Zimin A.V."/>
            <person name="Baldwin J."/>
            <person name="Abdouelleil A."/>
            <person name="Abdulkadir J."/>
            <person name="Abebe A."/>
            <person name="Abera B."/>
            <person name="Abreu J."/>
            <person name="Acer S.C."/>
            <person name="Aftuck L."/>
            <person name="Alexander A."/>
            <person name="An P."/>
            <person name="Anderson E."/>
            <person name="Anderson S."/>
            <person name="Arachi H."/>
            <person name="Azer M."/>
            <person name="Bachantsang P."/>
            <person name="Barry A."/>
            <person name="Bayul T."/>
            <person name="Berlin A."/>
            <person name="Bessette D."/>
            <person name="Bloom T."/>
            <person name="Blye J."/>
            <person name="Boguslavskiy L."/>
            <person name="Bonnet C."/>
            <person name="Boukhgalter B."/>
            <person name="Bourzgui I."/>
            <person name="Brown A."/>
            <person name="Cahill P."/>
            <person name="Channer S."/>
            <person name="Cheshatsang Y."/>
            <person name="Chuda L."/>
            <person name="Citroen M."/>
            <person name="Collymore A."/>
            <person name="Cooke P."/>
            <person name="Costello M."/>
            <person name="D'Aco K."/>
            <person name="Daza R."/>
            <person name="De Haan G."/>
            <person name="DeGray S."/>
            <person name="DeMaso C."/>
            <person name="Dhargay N."/>
            <person name="Dooley K."/>
            <person name="Dooley E."/>
            <person name="Doricent M."/>
            <person name="Dorje P."/>
            <person name="Dorjee K."/>
            <person name="Dupes A."/>
            <person name="Elong R."/>
            <person name="Falk J."/>
            <person name="Farina A."/>
            <person name="Faro S."/>
            <person name="Ferguson D."/>
            <person name="Fisher S."/>
            <person name="Foley C.D."/>
            <person name="Franke A."/>
            <person name="Friedrich D."/>
            <person name="Gadbois L."/>
            <person name="Gearin G."/>
            <person name="Gearin C.R."/>
            <person name="Giannoukos G."/>
            <person name="Goode T."/>
            <person name="Graham J."/>
            <person name="Grandbois E."/>
            <person name="Grewal S."/>
            <person name="Gyaltsen K."/>
            <person name="Hafez N."/>
            <person name="Hagos B."/>
            <person name="Hall J."/>
            <person name="Henson C."/>
            <person name="Hollinger A."/>
            <person name="Honan T."/>
            <person name="Huard M.D."/>
            <person name="Hughes L."/>
            <person name="Hurhula B."/>
            <person name="Husby M.E."/>
            <person name="Kamat A."/>
            <person name="Kanga B."/>
            <person name="Kashin S."/>
            <person name="Khazanovich D."/>
            <person name="Kisner P."/>
            <person name="Lance K."/>
            <person name="Lara M."/>
            <person name="Lee W."/>
            <person name="Lennon N."/>
            <person name="Letendre F."/>
            <person name="LeVine R."/>
            <person name="Lipovsky A."/>
            <person name="Liu X."/>
            <person name="Liu J."/>
            <person name="Liu S."/>
            <person name="Lokyitsang T."/>
            <person name="Lokyitsang Y."/>
            <person name="Lubonja R."/>
            <person name="Lui A."/>
            <person name="MacDonald P."/>
            <person name="Magnisalis V."/>
            <person name="Maru K."/>
            <person name="Matthews C."/>
            <person name="McCusker W."/>
            <person name="McDonough S."/>
            <person name="Mehta T."/>
            <person name="Meldrim J."/>
            <person name="Meneus L."/>
            <person name="Mihai O."/>
            <person name="Mihalev A."/>
            <person name="Mihova T."/>
            <person name="Mittelman R."/>
            <person name="Mlenga V."/>
            <person name="Montmayeur A."/>
            <person name="Mulrain L."/>
            <person name="Navidi A."/>
            <person name="Naylor J."/>
            <person name="Negash T."/>
            <person name="Nguyen T."/>
            <person name="Nguyen N."/>
            <person name="Nicol R."/>
            <person name="Norbu C."/>
            <person name="Norbu N."/>
            <person name="Novod N."/>
            <person name="O'Neill B."/>
            <person name="Osman S."/>
            <person name="Markiewicz E."/>
            <person name="Oyono O.L."/>
            <person name="Patti C."/>
            <person name="Phunkhang P."/>
            <person name="Pierre F."/>
            <person name="Priest M."/>
            <person name="Raghuraman S."/>
            <person name="Rege F."/>
            <person name="Reyes R."/>
            <person name="Rise C."/>
            <person name="Rogov P."/>
            <person name="Ross K."/>
            <person name="Ryan E."/>
            <person name="Settipalli S."/>
            <person name="Shea T."/>
            <person name="Sherpa N."/>
            <person name="Shi L."/>
            <person name="Shih D."/>
            <person name="Sparrow T."/>
            <person name="Spaulding J."/>
            <person name="Stalker J."/>
            <person name="Stange-Thomann N."/>
            <person name="Stavropoulos S."/>
            <person name="Stone C."/>
            <person name="Strader C."/>
            <person name="Tesfaye S."/>
            <person name="Thomson T."/>
            <person name="Thoulutsang Y."/>
            <person name="Thoulutsang D."/>
            <person name="Topham K."/>
            <person name="Topping I."/>
            <person name="Tsamla T."/>
            <person name="Vassiliev H."/>
            <person name="Vo A."/>
            <person name="Wangchuk T."/>
            <person name="Wangdi T."/>
            <person name="Weiand M."/>
            <person name="Wilkinson J."/>
            <person name="Wilson A."/>
            <person name="Yadav S."/>
            <person name="Young G."/>
            <person name="Yu Q."/>
            <person name="Zembek L."/>
            <person name="Zhong D."/>
            <person name="Zimmer A."/>
            <person name="Zwirko Z."/>
            <person name="Jaffe D.B."/>
            <person name="Alvarez P."/>
            <person name="Brockman W."/>
            <person name="Butler J."/>
            <person name="Chin C."/>
            <person name="Gnerre S."/>
            <person name="Grabherr M."/>
            <person name="Kleber M."/>
            <person name="Mauceli E."/>
            <person name="MacCallum I."/>
        </authorList>
    </citation>
    <scope>NUCLEOTIDE SEQUENCE [LARGE SCALE GENOMIC DNA]</scope>
    <source>
        <strain evidence="3">Tai18E2 / Tucson 14021-0261.01</strain>
    </source>
</reference>
<dbReference type="InterPro" id="IPR004119">
    <property type="entry name" value="EcKL"/>
</dbReference>
<dbReference type="EMBL" id="CM000158">
    <property type="protein sequence ID" value="EDW89974.2"/>
    <property type="molecule type" value="Genomic_DNA"/>
</dbReference>
<accession>B4P705</accession>
<dbReference type="PANTHER" id="PTHR11012:SF59">
    <property type="entry name" value="CHK KINASE-LIKE DOMAIN-CONTAINING PROTEIN-RELATED"/>
    <property type="match status" value="1"/>
</dbReference>